<evidence type="ECO:0000313" key="3">
    <source>
        <dbReference type="Proteomes" id="UP000575397"/>
    </source>
</evidence>
<organism evidence="2 3">
    <name type="scientific">Mobiluncus mulieris</name>
    <dbReference type="NCBI Taxonomy" id="2052"/>
    <lineage>
        <taxon>Bacteria</taxon>
        <taxon>Bacillati</taxon>
        <taxon>Actinomycetota</taxon>
        <taxon>Actinomycetes</taxon>
        <taxon>Actinomycetales</taxon>
        <taxon>Actinomycetaceae</taxon>
        <taxon>Mobiluncus</taxon>
    </lineage>
</organism>
<dbReference type="Proteomes" id="UP000575397">
    <property type="component" value="Unassembled WGS sequence"/>
</dbReference>
<dbReference type="AlphaFoldDB" id="A0A7Y0U793"/>
<reference evidence="2 3" key="2">
    <citation type="submission" date="2020-04" db="EMBL/GenBank/DDBJ databases">
        <title>Antimicrobial susceptibility and clonality of vaginal-derived multi-drug resistant Mobiluncus isolates in China.</title>
        <authorList>
            <person name="Zhang X."/>
        </authorList>
    </citation>
    <scope>NUCLEOTIDE SEQUENCE [LARGE SCALE GENOMIC DNA]</scope>
    <source>
        <strain evidence="2 3">12</strain>
    </source>
</reference>
<dbReference type="Proteomes" id="UP001209486">
    <property type="component" value="Unassembled WGS sequence"/>
</dbReference>
<dbReference type="EMBL" id="JABCUS010000041">
    <property type="protein sequence ID" value="NMX04465.1"/>
    <property type="molecule type" value="Genomic_DNA"/>
</dbReference>
<evidence type="ECO:0000313" key="4">
    <source>
        <dbReference type="Proteomes" id="UP001209486"/>
    </source>
</evidence>
<gene>
    <name evidence="1" type="ORF">FYZ43_11205</name>
    <name evidence="2" type="ORF">HHJ77_11285</name>
</gene>
<dbReference type="EMBL" id="VSZY01000034">
    <property type="protein sequence ID" value="MCU9969923.1"/>
    <property type="molecule type" value="Genomic_DNA"/>
</dbReference>
<proteinExistence type="predicted"/>
<sequence>MTQDRDNQLTEIAQTPSTKNGMLLLRDVNRVMSNIIVYRISDQGANQPQDASSIMDKNNIQSVSTLGFW</sequence>
<evidence type="ECO:0000313" key="2">
    <source>
        <dbReference type="EMBL" id="NMX04465.1"/>
    </source>
</evidence>
<name>A0A7Y0U793_9ACTO</name>
<protein>
    <submittedName>
        <fullName evidence="2">Uncharacterized protein</fullName>
    </submittedName>
</protein>
<evidence type="ECO:0000313" key="1">
    <source>
        <dbReference type="EMBL" id="MCU9969923.1"/>
    </source>
</evidence>
<reference evidence="1 4" key="1">
    <citation type="submission" date="2019-08" db="EMBL/GenBank/DDBJ databases">
        <title>Comparison of rpoB and gyrB Sequences from Mobiluncus Species and Development of a Multiplex PCR Method for Clinical Detection of Mobiluncus curtisii and Mobiluncus mulieris.</title>
        <authorList>
            <person name="Yang L."/>
            <person name="Shen Y."/>
            <person name="Xu G."/>
            <person name="Shu L.-B."/>
            <person name="Hu J."/>
            <person name="Zhang R."/>
            <person name="Wang Y."/>
            <person name="Zhou H.-W."/>
            <person name="Zhang X."/>
        </authorList>
    </citation>
    <scope>NUCLEOTIDE SEQUENCE [LARGE SCALE GENOMIC DNA]</scope>
    <source>
        <strain evidence="1 4">M26</strain>
    </source>
</reference>
<comment type="caution">
    <text evidence="2">The sequence shown here is derived from an EMBL/GenBank/DDBJ whole genome shotgun (WGS) entry which is preliminary data.</text>
</comment>
<accession>A0A7Y0U793</accession>